<sequence>METRDLDRLFARARADASEPSAALVSRVLADADAVLAGRRVPVQPRRRPGAGLRALWLSLSAGFGGGGVLASLGAVAAIAVFLGYSDPAGLGTTLGAGLGGDFLITMDATSDAGLEIVPVAEYFLSGG</sequence>
<accession>A0A3P5X9L4</accession>
<name>A0A3P5X9L4_9RHOB</name>
<reference evidence="2 3" key="1">
    <citation type="submission" date="2018-11" db="EMBL/GenBank/DDBJ databases">
        <authorList>
            <person name="Criscuolo A."/>
        </authorList>
    </citation>
    <scope>NUCLEOTIDE SEQUENCE [LARGE SCALE GENOMIC DNA]</scope>
    <source>
        <strain evidence="2">ACIP111625</strain>
    </source>
</reference>
<gene>
    <name evidence="2" type="ORF">XINFAN_02781</name>
</gene>
<keyword evidence="1" id="KW-0472">Membrane</keyword>
<keyword evidence="1" id="KW-0812">Transmembrane</keyword>
<dbReference type="AlphaFoldDB" id="A0A3P5X9L4"/>
<keyword evidence="1" id="KW-1133">Transmembrane helix</keyword>
<evidence type="ECO:0000313" key="3">
    <source>
        <dbReference type="Proteomes" id="UP000277498"/>
    </source>
</evidence>
<dbReference type="Proteomes" id="UP000277498">
    <property type="component" value="Unassembled WGS sequence"/>
</dbReference>
<evidence type="ECO:0008006" key="4">
    <source>
        <dbReference type="Google" id="ProtNLM"/>
    </source>
</evidence>
<keyword evidence="3" id="KW-1185">Reference proteome</keyword>
<dbReference type="RefSeq" id="WP_124087512.1">
    <property type="nucleotide sequence ID" value="NZ_UXAW01000082.1"/>
</dbReference>
<feature type="transmembrane region" description="Helical" evidence="1">
    <location>
        <begin position="55"/>
        <end position="85"/>
    </location>
</feature>
<evidence type="ECO:0000313" key="2">
    <source>
        <dbReference type="EMBL" id="VDC31188.1"/>
    </source>
</evidence>
<evidence type="ECO:0000256" key="1">
    <source>
        <dbReference type="SAM" id="Phobius"/>
    </source>
</evidence>
<organism evidence="2 3">
    <name type="scientific">Pseudogemmobacter humi</name>
    <dbReference type="NCBI Taxonomy" id="2483812"/>
    <lineage>
        <taxon>Bacteria</taxon>
        <taxon>Pseudomonadati</taxon>
        <taxon>Pseudomonadota</taxon>
        <taxon>Alphaproteobacteria</taxon>
        <taxon>Rhodobacterales</taxon>
        <taxon>Paracoccaceae</taxon>
        <taxon>Pseudogemmobacter</taxon>
    </lineage>
</organism>
<dbReference type="EMBL" id="UXAW01000082">
    <property type="protein sequence ID" value="VDC31188.1"/>
    <property type="molecule type" value="Genomic_DNA"/>
</dbReference>
<protein>
    <recommendedName>
        <fullName evidence="4">Dihydroorotate dehydrogenase</fullName>
    </recommendedName>
</protein>
<proteinExistence type="predicted"/>